<dbReference type="GO" id="GO:0005739">
    <property type="term" value="C:mitochondrion"/>
    <property type="evidence" value="ECO:0007669"/>
    <property type="project" value="TreeGrafter"/>
</dbReference>
<dbReference type="InterPro" id="IPR013848">
    <property type="entry name" value="Methylthiotransferase_N"/>
</dbReference>
<reference evidence="8" key="1">
    <citation type="submission" date="2021-03" db="EMBL/GenBank/DDBJ databases">
        <authorList>
            <person name="Bekaert M."/>
        </authorList>
    </citation>
    <scope>NUCLEOTIDE SEQUENCE</scope>
</reference>
<dbReference type="AlphaFoldDB" id="A0A8S3VCG3"/>
<dbReference type="SFLD" id="SFLDS00029">
    <property type="entry name" value="Radical_SAM"/>
    <property type="match status" value="1"/>
</dbReference>
<accession>A0A8S3VCG3</accession>
<dbReference type="GO" id="GO:0005829">
    <property type="term" value="C:cytosol"/>
    <property type="evidence" value="ECO:0007669"/>
    <property type="project" value="TreeGrafter"/>
</dbReference>
<dbReference type="PANTHER" id="PTHR43020:SF2">
    <property type="entry name" value="MITOCHONDRIAL TRNA METHYLTHIOTRANSFERASE CDK5RAP1"/>
    <property type="match status" value="1"/>
</dbReference>
<evidence type="ECO:0000256" key="2">
    <source>
        <dbReference type="ARBA" id="ARBA00022485"/>
    </source>
</evidence>
<organism evidence="8 9">
    <name type="scientific">Mytilus edulis</name>
    <name type="common">Blue mussel</name>
    <dbReference type="NCBI Taxonomy" id="6550"/>
    <lineage>
        <taxon>Eukaryota</taxon>
        <taxon>Metazoa</taxon>
        <taxon>Spiralia</taxon>
        <taxon>Lophotrochozoa</taxon>
        <taxon>Mollusca</taxon>
        <taxon>Bivalvia</taxon>
        <taxon>Autobranchia</taxon>
        <taxon>Pteriomorphia</taxon>
        <taxon>Mytilida</taxon>
        <taxon>Mytiloidea</taxon>
        <taxon>Mytilidae</taxon>
        <taxon>Mytilinae</taxon>
        <taxon>Mytilus</taxon>
    </lineage>
</organism>
<evidence type="ECO:0000313" key="8">
    <source>
        <dbReference type="EMBL" id="CAG2255142.1"/>
    </source>
</evidence>
<dbReference type="InterPro" id="IPR020612">
    <property type="entry name" value="Methylthiotransferase_CS"/>
</dbReference>
<evidence type="ECO:0000259" key="7">
    <source>
        <dbReference type="PROSITE" id="PS51449"/>
    </source>
</evidence>
<dbReference type="PROSITE" id="PS51449">
    <property type="entry name" value="MTTASE_N"/>
    <property type="match status" value="1"/>
</dbReference>
<comment type="caution">
    <text evidence="8">The sequence shown here is derived from an EMBL/GenBank/DDBJ whole genome shotgun (WGS) entry which is preliminary data.</text>
</comment>
<dbReference type="Gene3D" id="3.40.50.12160">
    <property type="entry name" value="Methylthiotransferase, N-terminal domain"/>
    <property type="match status" value="1"/>
</dbReference>
<evidence type="ECO:0000256" key="3">
    <source>
        <dbReference type="ARBA" id="ARBA00022691"/>
    </source>
</evidence>
<dbReference type="InterPro" id="IPR007197">
    <property type="entry name" value="rSAM"/>
</dbReference>
<keyword evidence="5" id="KW-0408">Iron</keyword>
<keyword evidence="4" id="KW-0479">Metal-binding</keyword>
<gene>
    <name evidence="8" type="ORF">MEDL_66507</name>
</gene>
<dbReference type="Gene3D" id="3.30.750.210">
    <property type="match status" value="1"/>
</dbReference>
<keyword evidence="9" id="KW-1185">Reference proteome</keyword>
<evidence type="ECO:0000256" key="5">
    <source>
        <dbReference type="ARBA" id="ARBA00023004"/>
    </source>
</evidence>
<dbReference type="Proteomes" id="UP000683360">
    <property type="component" value="Unassembled WGS sequence"/>
</dbReference>
<dbReference type="PROSITE" id="PS01278">
    <property type="entry name" value="MTTASE_RADICAL"/>
    <property type="match status" value="1"/>
</dbReference>
<dbReference type="GO" id="GO:0046872">
    <property type="term" value="F:metal ion binding"/>
    <property type="evidence" value="ECO:0007669"/>
    <property type="project" value="UniProtKB-KW"/>
</dbReference>
<dbReference type="OrthoDB" id="190098at2759"/>
<dbReference type="InterPro" id="IPR038135">
    <property type="entry name" value="Methylthiotransferase_N_sf"/>
</dbReference>
<name>A0A8S3VCG3_MYTED</name>
<keyword evidence="2" id="KW-0004">4Fe-4S</keyword>
<dbReference type="GO" id="GO:0035597">
    <property type="term" value="F:tRNA-2-methylthio-N(6)-dimethylallyladenosine(37) synthase activity"/>
    <property type="evidence" value="ECO:0007669"/>
    <property type="project" value="TreeGrafter"/>
</dbReference>
<protein>
    <submittedName>
        <fullName evidence="8">CDK5 regulatory subunit-associated protein 1,CDK5RAP1-like protein,tRNA-2-methylthio-N(6)-dimethylallyladenosine synthase</fullName>
    </submittedName>
</protein>
<dbReference type="PANTHER" id="PTHR43020">
    <property type="entry name" value="CDK5 REGULATORY SUBUNIT-ASSOCIATED PROTEIN 1"/>
    <property type="match status" value="1"/>
</dbReference>
<keyword evidence="3" id="KW-0949">S-adenosyl-L-methionine</keyword>
<feature type="domain" description="MTTase N-terminal" evidence="7">
    <location>
        <begin position="1"/>
        <end position="113"/>
    </location>
</feature>
<keyword evidence="6" id="KW-0411">Iron-sulfur</keyword>
<dbReference type="GO" id="GO:0051539">
    <property type="term" value="F:4 iron, 4 sulfur cluster binding"/>
    <property type="evidence" value="ECO:0007669"/>
    <property type="project" value="UniProtKB-KW"/>
</dbReference>
<dbReference type="InterPro" id="IPR058240">
    <property type="entry name" value="rSAM_sf"/>
</dbReference>
<evidence type="ECO:0000256" key="1">
    <source>
        <dbReference type="ARBA" id="ARBA00001966"/>
    </source>
</evidence>
<proteinExistence type="predicted"/>
<sequence length="169" mass="19167">MNVNDVEISWSVLKNSGYTRTTELGQADVILMMTCSIRDGAEQKIWRKLNILKQYKKKRQRNSENLPPLKIGILGCMAERLKSKILEQEKMVDLVCGPDAYKDLPRMLAVTESGQTAVNVLLSLDETYADVMPVRLNENSPSAFVSIMRGCDNMCSYCIVPFTRGRERE</sequence>
<dbReference type="Pfam" id="PF00919">
    <property type="entry name" value="UPF0004"/>
    <property type="match status" value="1"/>
</dbReference>
<evidence type="ECO:0000256" key="4">
    <source>
        <dbReference type="ARBA" id="ARBA00022723"/>
    </source>
</evidence>
<dbReference type="EMBL" id="CAJPWZ010003259">
    <property type="protein sequence ID" value="CAG2255142.1"/>
    <property type="molecule type" value="Genomic_DNA"/>
</dbReference>
<evidence type="ECO:0000313" key="9">
    <source>
        <dbReference type="Proteomes" id="UP000683360"/>
    </source>
</evidence>
<evidence type="ECO:0000256" key="6">
    <source>
        <dbReference type="ARBA" id="ARBA00023014"/>
    </source>
</evidence>
<comment type="cofactor">
    <cofactor evidence="1">
        <name>[4Fe-4S] cluster</name>
        <dbReference type="ChEBI" id="CHEBI:49883"/>
    </cofactor>
</comment>
<dbReference type="FunFam" id="3.40.50.12160:FF:000003">
    <property type="entry name" value="CDK5 regulatory subunit-associated protein 1"/>
    <property type="match status" value="1"/>
</dbReference>
<dbReference type="SUPFAM" id="SSF102114">
    <property type="entry name" value="Radical SAM enzymes"/>
    <property type="match status" value="1"/>
</dbReference>